<dbReference type="InterPro" id="IPR050743">
    <property type="entry name" value="2-oxoacid_DH_E2_comp"/>
</dbReference>
<feature type="compositionally biased region" description="Polar residues" evidence="7">
    <location>
        <begin position="172"/>
        <end position="187"/>
    </location>
</feature>
<evidence type="ECO:0000313" key="10">
    <source>
        <dbReference type="EMBL" id="MEL5986926.1"/>
    </source>
</evidence>
<keyword evidence="5 6" id="KW-0012">Acyltransferase</keyword>
<keyword evidence="3 6" id="KW-0808">Transferase</keyword>
<dbReference type="InterPro" id="IPR001078">
    <property type="entry name" value="2-oxoacid_DH_actylTfrase"/>
</dbReference>
<dbReference type="Gene3D" id="3.30.559.10">
    <property type="entry name" value="Chloramphenicol acetyltransferase-like domain"/>
    <property type="match status" value="1"/>
</dbReference>
<dbReference type="PANTHER" id="PTHR43178">
    <property type="entry name" value="DIHYDROLIPOAMIDE ACETYLTRANSFERASE COMPONENT OF PYRUVATE DEHYDROGENASE COMPLEX"/>
    <property type="match status" value="1"/>
</dbReference>
<dbReference type="InterPro" id="IPR011053">
    <property type="entry name" value="Single_hybrid_motif"/>
</dbReference>
<evidence type="ECO:0000259" key="8">
    <source>
        <dbReference type="PROSITE" id="PS50968"/>
    </source>
</evidence>
<evidence type="ECO:0000256" key="4">
    <source>
        <dbReference type="ARBA" id="ARBA00022823"/>
    </source>
</evidence>
<dbReference type="InterPro" id="IPR003016">
    <property type="entry name" value="2-oxoA_DH_lipoyl-BS"/>
</dbReference>
<dbReference type="PROSITE" id="PS50968">
    <property type="entry name" value="BIOTINYL_LIPOYL"/>
    <property type="match status" value="1"/>
</dbReference>
<dbReference type="GO" id="GO:0016746">
    <property type="term" value="F:acyltransferase activity"/>
    <property type="evidence" value="ECO:0007669"/>
    <property type="project" value="UniProtKB-KW"/>
</dbReference>
<dbReference type="PROSITE" id="PS51826">
    <property type="entry name" value="PSBD"/>
    <property type="match status" value="1"/>
</dbReference>
<dbReference type="EMBL" id="JBCEWA010000001">
    <property type="protein sequence ID" value="MEL5986926.1"/>
    <property type="molecule type" value="Genomic_DNA"/>
</dbReference>
<keyword evidence="11" id="KW-1185">Reference proteome</keyword>
<dbReference type="EC" id="2.3.1.-" evidence="6"/>
<dbReference type="PANTHER" id="PTHR43178:SF5">
    <property type="entry name" value="LIPOAMIDE ACYLTRANSFERASE COMPONENT OF BRANCHED-CHAIN ALPHA-KETO ACID DEHYDROGENASE COMPLEX, MITOCHONDRIAL"/>
    <property type="match status" value="1"/>
</dbReference>
<protein>
    <recommendedName>
        <fullName evidence="6">Dihydrolipoamide acetyltransferase component of pyruvate dehydrogenase complex</fullName>
        <ecNumber evidence="6">2.3.1.-</ecNumber>
    </recommendedName>
</protein>
<dbReference type="InterPro" id="IPR004167">
    <property type="entry name" value="PSBD"/>
</dbReference>
<comment type="similarity">
    <text evidence="2 6">Belongs to the 2-oxoacid dehydrogenase family.</text>
</comment>
<dbReference type="RefSeq" id="WP_087682402.1">
    <property type="nucleotide sequence ID" value="NZ_JBCEWA010000001.1"/>
</dbReference>
<dbReference type="SUPFAM" id="SSF52777">
    <property type="entry name" value="CoA-dependent acyltransferases"/>
    <property type="match status" value="1"/>
</dbReference>
<keyword evidence="4 6" id="KW-0450">Lipoyl</keyword>
<dbReference type="Pfam" id="PF00364">
    <property type="entry name" value="Biotin_lipoyl"/>
    <property type="match status" value="1"/>
</dbReference>
<dbReference type="SUPFAM" id="SSF47005">
    <property type="entry name" value="Peripheral subunit-binding domain of 2-oxo acid dehydrogenase complex"/>
    <property type="match status" value="1"/>
</dbReference>
<dbReference type="Gene3D" id="4.10.320.10">
    <property type="entry name" value="E3-binding domain"/>
    <property type="match status" value="1"/>
</dbReference>
<dbReference type="InterPro" id="IPR000089">
    <property type="entry name" value="Biotin_lipoyl"/>
</dbReference>
<feature type="compositionally biased region" description="Basic and acidic residues" evidence="7">
    <location>
        <begin position="99"/>
        <end position="113"/>
    </location>
</feature>
<proteinExistence type="inferred from homology"/>
<evidence type="ECO:0000256" key="1">
    <source>
        <dbReference type="ARBA" id="ARBA00001938"/>
    </source>
</evidence>
<feature type="region of interest" description="Disordered" evidence="7">
    <location>
        <begin position="169"/>
        <end position="189"/>
    </location>
</feature>
<comment type="caution">
    <text evidence="10">The sequence shown here is derived from an EMBL/GenBank/DDBJ whole genome shotgun (WGS) entry which is preliminary data.</text>
</comment>
<sequence length="433" mass="47447">MAFEFRLPDIGEGIHEGEIVQWFVKPGQEVKEDDILAEVQNDKAVVEIPSPVDGTILEVLVEEGTLTTVGTVLLKIDAPGYEDLQLKGHHDEEEEEEETPAKEETPVKEETVETSKAPEIVEPSNTSKRVIALPSVRKFAREQGVDISVVEGTGKNGRVTKEDILNHGKQPAETTVASENTEETTQAPEVASTPVNLEGEFPETREKMSGIRRAIAKAMVNSKHTAPHVTLMDEVDVTNLVAHRKKFKNIAAEEGIKLTYLPYVVKALVSTLRKFKEFNRSLDDATNEIIQKHYYNIGIAADTERGLLVPVIKHADRKSVFAISDEINTLAEKARDGKLAPNEMQGASCSISNIGSAGGQWFTPVINHPEVAILGIGRIAEKPVIKNGEIVAAPVLALSLSFDHRMIDGATAQNAMNHLKRLLSEPELLLMEA</sequence>
<accession>A0ABU9LHD3</accession>
<feature type="domain" description="Lipoyl-binding" evidence="8">
    <location>
        <begin position="2"/>
        <end position="77"/>
    </location>
</feature>
<reference evidence="10 11" key="1">
    <citation type="submission" date="2024-04" db="EMBL/GenBank/DDBJ databases">
        <authorList>
            <person name="Wu Y.S."/>
            <person name="Zhang L."/>
        </authorList>
    </citation>
    <scope>NUCLEOTIDE SEQUENCE [LARGE SCALE GENOMIC DNA]</scope>
    <source>
        <strain evidence="10 11">KG-01</strain>
    </source>
</reference>
<dbReference type="CDD" id="cd06849">
    <property type="entry name" value="lipoyl_domain"/>
    <property type="match status" value="1"/>
</dbReference>
<name>A0ABU9LHD3_9BACL</name>
<evidence type="ECO:0000313" key="11">
    <source>
        <dbReference type="Proteomes" id="UP001398420"/>
    </source>
</evidence>
<evidence type="ECO:0000256" key="7">
    <source>
        <dbReference type="SAM" id="MobiDB-lite"/>
    </source>
</evidence>
<dbReference type="InterPro" id="IPR023213">
    <property type="entry name" value="CAT-like_dom_sf"/>
</dbReference>
<dbReference type="Proteomes" id="UP001398420">
    <property type="component" value="Unassembled WGS sequence"/>
</dbReference>
<dbReference type="SUPFAM" id="SSF51230">
    <property type="entry name" value="Single hybrid motif"/>
    <property type="match status" value="1"/>
</dbReference>
<evidence type="ECO:0000259" key="9">
    <source>
        <dbReference type="PROSITE" id="PS51826"/>
    </source>
</evidence>
<evidence type="ECO:0000256" key="6">
    <source>
        <dbReference type="RuleBase" id="RU003423"/>
    </source>
</evidence>
<dbReference type="InterPro" id="IPR036625">
    <property type="entry name" value="E3-bd_dom_sf"/>
</dbReference>
<gene>
    <name evidence="10" type="ORF">AAF454_00655</name>
</gene>
<evidence type="ECO:0000256" key="3">
    <source>
        <dbReference type="ARBA" id="ARBA00022679"/>
    </source>
</evidence>
<evidence type="ECO:0000256" key="2">
    <source>
        <dbReference type="ARBA" id="ARBA00007317"/>
    </source>
</evidence>
<dbReference type="Pfam" id="PF00198">
    <property type="entry name" value="2-oxoacid_dh"/>
    <property type="match status" value="1"/>
</dbReference>
<organism evidence="10 11">
    <name type="scientific">Kurthia gibsonii</name>
    <dbReference type="NCBI Taxonomy" id="33946"/>
    <lineage>
        <taxon>Bacteria</taxon>
        <taxon>Bacillati</taxon>
        <taxon>Bacillota</taxon>
        <taxon>Bacilli</taxon>
        <taxon>Bacillales</taxon>
        <taxon>Caryophanaceae</taxon>
        <taxon>Kurthia</taxon>
    </lineage>
</organism>
<dbReference type="PROSITE" id="PS00189">
    <property type="entry name" value="LIPOYL"/>
    <property type="match status" value="1"/>
</dbReference>
<feature type="domain" description="Peripheral subunit-binding (PSBD)" evidence="9">
    <location>
        <begin position="131"/>
        <end position="168"/>
    </location>
</feature>
<evidence type="ECO:0000256" key="5">
    <source>
        <dbReference type="ARBA" id="ARBA00023315"/>
    </source>
</evidence>
<comment type="cofactor">
    <cofactor evidence="1 6">
        <name>(R)-lipoate</name>
        <dbReference type="ChEBI" id="CHEBI:83088"/>
    </cofactor>
</comment>
<dbReference type="Gene3D" id="2.40.50.100">
    <property type="match status" value="1"/>
</dbReference>
<dbReference type="Pfam" id="PF02817">
    <property type="entry name" value="E3_binding"/>
    <property type="match status" value="1"/>
</dbReference>
<feature type="region of interest" description="Disordered" evidence="7">
    <location>
        <begin position="88"/>
        <end position="125"/>
    </location>
</feature>